<dbReference type="HOGENOM" id="CLU_198326_0_0_6"/>
<evidence type="ECO:0000313" key="1">
    <source>
        <dbReference type="EMBL" id="EKT61320.1"/>
    </source>
</evidence>
<sequence>MTKPQSKRHSIILTPAQVEALEAMLREERAKNPNSKKPTLHGIARNMVNIGLRAAQQQHTMKGSAE</sequence>
<protein>
    <recommendedName>
        <fullName evidence="3">Phage protein</fullName>
    </recommendedName>
</protein>
<dbReference type="RefSeq" id="WP_008914173.1">
    <property type="nucleotide sequence ID" value="NZ_CM001773.1"/>
</dbReference>
<dbReference type="EMBL" id="AKKN01000002">
    <property type="protein sequence ID" value="EKT61320.1"/>
    <property type="molecule type" value="Genomic_DNA"/>
</dbReference>
<organism evidence="1 2">
    <name type="scientific">Providencia sneebia DSM 19967</name>
    <dbReference type="NCBI Taxonomy" id="1141660"/>
    <lineage>
        <taxon>Bacteria</taxon>
        <taxon>Pseudomonadati</taxon>
        <taxon>Pseudomonadota</taxon>
        <taxon>Gammaproteobacteria</taxon>
        <taxon>Enterobacterales</taxon>
        <taxon>Morganellaceae</taxon>
        <taxon>Providencia</taxon>
    </lineage>
</organism>
<reference evidence="1 2" key="1">
    <citation type="journal article" date="2012" name="BMC Genomics">
        <title>Comparative genomics of bacteria in the genus Providencia isolated from wild Drosophila melanogaster.</title>
        <authorList>
            <person name="Galac M.R."/>
            <person name="Lazzaro B.P."/>
        </authorList>
    </citation>
    <scope>NUCLEOTIDE SEQUENCE [LARGE SCALE GENOMIC DNA]</scope>
    <source>
        <strain evidence="1 2">DSM 19967</strain>
    </source>
</reference>
<dbReference type="Proteomes" id="UP000010290">
    <property type="component" value="Chromosome"/>
</dbReference>
<gene>
    <name evidence="1" type="ORF">OO7_01406</name>
</gene>
<proteinExistence type="predicted"/>
<comment type="caution">
    <text evidence="1">The sequence shown here is derived from an EMBL/GenBank/DDBJ whole genome shotgun (WGS) entry which is preliminary data.</text>
</comment>
<accession>K8WYN0</accession>
<dbReference type="AlphaFoldDB" id="K8WYN0"/>
<name>K8WYN0_9GAMM</name>
<dbReference type="PATRIC" id="fig|1141660.3.peg.277"/>
<evidence type="ECO:0008006" key="3">
    <source>
        <dbReference type="Google" id="ProtNLM"/>
    </source>
</evidence>
<keyword evidence="2" id="KW-1185">Reference proteome</keyword>
<evidence type="ECO:0000313" key="2">
    <source>
        <dbReference type="Proteomes" id="UP000010290"/>
    </source>
</evidence>